<reference evidence="1 2" key="1">
    <citation type="submission" date="2005-09" db="EMBL/GenBank/DDBJ databases">
        <authorList>
            <person name="Mural R.J."/>
            <person name="Li P.W."/>
            <person name="Adams M.D."/>
            <person name="Amanatides P.G."/>
            <person name="Baden-Tillson H."/>
            <person name="Barnstead M."/>
            <person name="Chin S.H."/>
            <person name="Dew I."/>
            <person name="Evans C.A."/>
            <person name="Ferriera S."/>
            <person name="Flanigan M."/>
            <person name="Fosler C."/>
            <person name="Glodek A."/>
            <person name="Gu Z."/>
            <person name="Holt R.A."/>
            <person name="Jennings D."/>
            <person name="Kraft C.L."/>
            <person name="Lu F."/>
            <person name="Nguyen T."/>
            <person name="Nusskern D.R."/>
            <person name="Pfannkoch C.M."/>
            <person name="Sitter C."/>
            <person name="Sutton G.G."/>
            <person name="Venter J.C."/>
            <person name="Wang Z."/>
            <person name="Woodage T."/>
            <person name="Zheng X.H."/>
            <person name="Zhong F."/>
        </authorList>
    </citation>
    <scope>NUCLEOTIDE SEQUENCE [LARGE SCALE GENOMIC DNA]</scope>
    <source>
        <strain>BN</strain>
        <strain evidence="2">Sprague-Dawley</strain>
    </source>
</reference>
<dbReference type="Proteomes" id="UP000234681">
    <property type="component" value="Chromosome 4"/>
</dbReference>
<dbReference type="EMBL" id="CH474011">
    <property type="protein sequence ID" value="EDL88190.1"/>
    <property type="molecule type" value="Genomic_DNA"/>
</dbReference>
<name>A6K0M8_RAT</name>
<evidence type="ECO:0000313" key="1">
    <source>
        <dbReference type="EMBL" id="EDL88190.1"/>
    </source>
</evidence>
<sequence length="20" mass="2241">MENASHRSNGVTLGELIFHK</sequence>
<accession>A6K0M8</accession>
<organism evidence="1 2">
    <name type="scientific">Rattus norvegicus</name>
    <name type="common">Rat</name>
    <dbReference type="NCBI Taxonomy" id="10116"/>
    <lineage>
        <taxon>Eukaryota</taxon>
        <taxon>Metazoa</taxon>
        <taxon>Chordata</taxon>
        <taxon>Craniata</taxon>
        <taxon>Vertebrata</taxon>
        <taxon>Euteleostomi</taxon>
        <taxon>Mammalia</taxon>
        <taxon>Eutheria</taxon>
        <taxon>Euarchontoglires</taxon>
        <taxon>Glires</taxon>
        <taxon>Rodentia</taxon>
        <taxon>Myomorpha</taxon>
        <taxon>Muroidea</taxon>
        <taxon>Muridae</taxon>
        <taxon>Murinae</taxon>
        <taxon>Rattus</taxon>
    </lineage>
</organism>
<evidence type="ECO:0000313" key="2">
    <source>
        <dbReference type="Proteomes" id="UP000234681"/>
    </source>
</evidence>
<protein>
    <submittedName>
        <fullName evidence="1">RCG52498</fullName>
    </submittedName>
</protein>
<proteinExistence type="predicted"/>
<gene>
    <name evidence="1" type="ORF">rCG_52498</name>
</gene>
<dbReference type="AlphaFoldDB" id="A6K0M8"/>